<evidence type="ECO:0000313" key="3">
    <source>
        <dbReference type="EMBL" id="APR05527.1"/>
    </source>
</evidence>
<dbReference type="RefSeq" id="WP_075148878.1">
    <property type="nucleotide sequence ID" value="NZ_CP018839.1"/>
</dbReference>
<dbReference type="Pfam" id="PF00364">
    <property type="entry name" value="Biotin_lipoyl"/>
    <property type="match status" value="1"/>
</dbReference>
<organism evidence="3 4">
    <name type="scientific">Thauera chlorobenzoica</name>
    <dbReference type="NCBI Taxonomy" id="96773"/>
    <lineage>
        <taxon>Bacteria</taxon>
        <taxon>Pseudomonadati</taxon>
        <taxon>Pseudomonadota</taxon>
        <taxon>Betaproteobacteria</taxon>
        <taxon>Rhodocyclales</taxon>
        <taxon>Zoogloeaceae</taxon>
        <taxon>Thauera</taxon>
    </lineage>
</organism>
<dbReference type="EMBL" id="CP018839">
    <property type="protein sequence ID" value="APR05527.1"/>
    <property type="molecule type" value="Genomic_DNA"/>
</dbReference>
<evidence type="ECO:0000256" key="2">
    <source>
        <dbReference type="ARBA" id="ARBA00022823"/>
    </source>
</evidence>
<dbReference type="KEGG" id="tcl:Tchl_2701"/>
<dbReference type="CDD" id="cd06849">
    <property type="entry name" value="lipoyl_domain"/>
    <property type="match status" value="1"/>
</dbReference>
<reference evidence="3 4" key="1">
    <citation type="submission" date="2016-12" db="EMBL/GenBank/DDBJ databases">
        <title>Complete genome sequence of Thauera chlorobenzoica, a Betaproteobacterium degrading haloaromatics anaerobically to CO2 and halides.</title>
        <authorList>
            <person name="Goris T."/>
            <person name="Mergelsberg M."/>
            <person name="Boll M."/>
        </authorList>
    </citation>
    <scope>NUCLEOTIDE SEQUENCE [LARGE SCALE GENOMIC DNA]</scope>
    <source>
        <strain evidence="3 4">3CB1</strain>
    </source>
</reference>
<evidence type="ECO:0000313" key="4">
    <source>
        <dbReference type="Proteomes" id="UP000185739"/>
    </source>
</evidence>
<dbReference type="PROSITE" id="PS50968">
    <property type="entry name" value="BIOTINYL_LIPOYL"/>
    <property type="match status" value="1"/>
</dbReference>
<dbReference type="PROSITE" id="PS00189">
    <property type="entry name" value="LIPOYL"/>
    <property type="match status" value="1"/>
</dbReference>
<dbReference type="Proteomes" id="UP000185739">
    <property type="component" value="Chromosome"/>
</dbReference>
<dbReference type="Gene3D" id="2.40.50.100">
    <property type="match status" value="1"/>
</dbReference>
<name>A0A1H5XF46_9RHOO</name>
<dbReference type="OrthoDB" id="9181139at2"/>
<evidence type="ECO:0000256" key="1">
    <source>
        <dbReference type="ARBA" id="ARBA00001938"/>
    </source>
</evidence>
<dbReference type="AlphaFoldDB" id="A0A1H5XF46"/>
<gene>
    <name evidence="3" type="ORF">Tchl_2701</name>
</gene>
<dbReference type="STRING" id="96773.Tchl_2701"/>
<accession>A0A1H5XF46</accession>
<protein>
    <submittedName>
        <fullName evidence="3">Uncharacterized protein</fullName>
    </submittedName>
</protein>
<comment type="cofactor">
    <cofactor evidence="1">
        <name>(R)-lipoate</name>
        <dbReference type="ChEBI" id="CHEBI:83088"/>
    </cofactor>
</comment>
<keyword evidence="2" id="KW-0450">Lipoyl</keyword>
<dbReference type="InterPro" id="IPR011053">
    <property type="entry name" value="Single_hybrid_motif"/>
</dbReference>
<sequence length="89" mass="9508">MLSAVGIRVPKYPECWSSCGNCANGDIIVQSVLIAVGDRVARDDTLIVLETGKVALDIPCPYEGVITEVRVGEYQPVNEGDVIALIECS</sequence>
<dbReference type="SUPFAM" id="SSF51230">
    <property type="entry name" value="Single hybrid motif"/>
    <property type="match status" value="1"/>
</dbReference>
<proteinExistence type="predicted"/>
<dbReference type="InterPro" id="IPR000089">
    <property type="entry name" value="Biotin_lipoyl"/>
</dbReference>
<dbReference type="InterPro" id="IPR003016">
    <property type="entry name" value="2-oxoA_DH_lipoyl-BS"/>
</dbReference>
<keyword evidence="4" id="KW-1185">Reference proteome</keyword>